<dbReference type="Pfam" id="PF00400">
    <property type="entry name" value="WD40"/>
    <property type="match status" value="4"/>
</dbReference>
<comment type="caution">
    <text evidence="2">The sequence shown here is derived from an EMBL/GenBank/DDBJ whole genome shotgun (WGS) entry which is preliminary data.</text>
</comment>
<dbReference type="PANTHER" id="PTHR44376:SF5">
    <property type="entry name" value="TRANSCRIPTIONAL COREPRESSOR LEUNIG ISOFORM X1"/>
    <property type="match status" value="1"/>
</dbReference>
<dbReference type="InterPro" id="IPR036322">
    <property type="entry name" value="WD40_repeat_dom_sf"/>
</dbReference>
<dbReference type="EMBL" id="CM029046">
    <property type="protein sequence ID" value="KAG2589938.1"/>
    <property type="molecule type" value="Genomic_DNA"/>
</dbReference>
<keyword evidence="1" id="KW-0853">WD repeat</keyword>
<dbReference type="GO" id="GO:0003714">
    <property type="term" value="F:transcription corepressor activity"/>
    <property type="evidence" value="ECO:0007669"/>
    <property type="project" value="InterPro"/>
</dbReference>
<dbReference type="FunFam" id="2.130.10.10:FF:000353">
    <property type="entry name" value="Transcriptional corepressor LEUNIG"/>
    <property type="match status" value="1"/>
</dbReference>
<dbReference type="Gene3D" id="2.130.10.10">
    <property type="entry name" value="YVTN repeat-like/Quinoprotein amine dehydrogenase"/>
    <property type="match status" value="2"/>
</dbReference>
<dbReference type="InterPro" id="IPR001680">
    <property type="entry name" value="WD40_rpt"/>
</dbReference>
<dbReference type="PROSITE" id="PS50294">
    <property type="entry name" value="WD_REPEATS_REGION"/>
    <property type="match status" value="1"/>
</dbReference>
<feature type="repeat" description="WD" evidence="1">
    <location>
        <begin position="75"/>
        <end position="117"/>
    </location>
</feature>
<accession>A0A8T0RYS4</accession>
<sequence length="325" mass="35607">MRPCIDSCEGTFVLLQYCLRTHLCLPLGEIAKASASGSKVICCDISSDGKLLATGGHDKKAVLWSTEPLEHKSSLEEHSMLITDVRFSPSMPQRLATSSFDRTLRVWDAADPEYSLRTFTGHQASIMSLDFHPNKQDVICSCDSAGQVRSWSTNYANLLCLNCVKVSRGVAVQLRFQPRSGKYLATASEKAVFILDGETQIARRSPLQGHSKDIQSLCWDSPGDYLASVSEDSVRIWSFTSGHDGEFVHELNCSGNRFHSCAFHPARPSLLVIGCYKSLELWDIRGNKSITLNNANGGLVAALAASSGTGHVASVSFDKIVKFWK</sequence>
<evidence type="ECO:0000313" key="3">
    <source>
        <dbReference type="Proteomes" id="UP000823388"/>
    </source>
</evidence>
<dbReference type="SUPFAM" id="SSF50978">
    <property type="entry name" value="WD40 repeat-like"/>
    <property type="match status" value="1"/>
</dbReference>
<feature type="repeat" description="WD" evidence="1">
    <location>
        <begin position="119"/>
        <end position="152"/>
    </location>
</feature>
<dbReference type="Proteomes" id="UP000823388">
    <property type="component" value="Chromosome 5N"/>
</dbReference>
<dbReference type="SMART" id="SM00320">
    <property type="entry name" value="WD40"/>
    <property type="match status" value="7"/>
</dbReference>
<reference evidence="2" key="1">
    <citation type="submission" date="2020-05" db="EMBL/GenBank/DDBJ databases">
        <title>WGS assembly of Panicum virgatum.</title>
        <authorList>
            <person name="Lovell J.T."/>
            <person name="Jenkins J."/>
            <person name="Shu S."/>
            <person name="Juenger T.E."/>
            <person name="Schmutz J."/>
        </authorList>
    </citation>
    <scope>NUCLEOTIDE SEQUENCE</scope>
    <source>
        <strain evidence="2">AP13</strain>
    </source>
</reference>
<dbReference type="InterPro" id="IPR044716">
    <property type="entry name" value="LEUNIG-like"/>
</dbReference>
<dbReference type="PANTHER" id="PTHR44376">
    <property type="entry name" value="TRANSCRIPTIONAL REGULATOR OF FILAMENTOUS GROWTH FLO8"/>
    <property type="match status" value="1"/>
</dbReference>
<name>A0A8T0RYS4_PANVG</name>
<dbReference type="AlphaFoldDB" id="A0A8T0RYS4"/>
<dbReference type="InterPro" id="IPR015943">
    <property type="entry name" value="WD40/YVTN_repeat-like_dom_sf"/>
</dbReference>
<organism evidence="2 3">
    <name type="scientific">Panicum virgatum</name>
    <name type="common">Blackwell switchgrass</name>
    <dbReference type="NCBI Taxonomy" id="38727"/>
    <lineage>
        <taxon>Eukaryota</taxon>
        <taxon>Viridiplantae</taxon>
        <taxon>Streptophyta</taxon>
        <taxon>Embryophyta</taxon>
        <taxon>Tracheophyta</taxon>
        <taxon>Spermatophyta</taxon>
        <taxon>Magnoliopsida</taxon>
        <taxon>Liliopsida</taxon>
        <taxon>Poales</taxon>
        <taxon>Poaceae</taxon>
        <taxon>PACMAD clade</taxon>
        <taxon>Panicoideae</taxon>
        <taxon>Panicodae</taxon>
        <taxon>Paniceae</taxon>
        <taxon>Panicinae</taxon>
        <taxon>Panicum</taxon>
        <taxon>Panicum sect. Hiantes</taxon>
    </lineage>
</organism>
<dbReference type="PROSITE" id="PS50082">
    <property type="entry name" value="WD_REPEATS_2"/>
    <property type="match status" value="2"/>
</dbReference>
<evidence type="ECO:0000256" key="1">
    <source>
        <dbReference type="PROSITE-ProRule" id="PRU00221"/>
    </source>
</evidence>
<evidence type="ECO:0008006" key="4">
    <source>
        <dbReference type="Google" id="ProtNLM"/>
    </source>
</evidence>
<evidence type="ECO:0000313" key="2">
    <source>
        <dbReference type="EMBL" id="KAG2589938.1"/>
    </source>
</evidence>
<protein>
    <recommendedName>
        <fullName evidence="4">Transcriptional corepressor LEUNIG</fullName>
    </recommendedName>
</protein>
<gene>
    <name evidence="2" type="ORF">PVAP13_5NG300900</name>
</gene>
<proteinExistence type="predicted"/>
<keyword evidence="3" id="KW-1185">Reference proteome</keyword>
<dbReference type="CDD" id="cd00200">
    <property type="entry name" value="WD40"/>
    <property type="match status" value="1"/>
</dbReference>